<proteinExistence type="predicted"/>
<keyword evidence="2" id="KW-1185">Reference proteome</keyword>
<dbReference type="RefSeq" id="WP_213167429.1">
    <property type="nucleotide sequence ID" value="NZ_CP058559.1"/>
</dbReference>
<name>A0A7G9W502_ALKCA</name>
<dbReference type="EMBL" id="CP058559">
    <property type="protein sequence ID" value="QNO13764.1"/>
    <property type="molecule type" value="Genomic_DNA"/>
</dbReference>
<dbReference type="KEGG" id="acae:HYG86_02805"/>
<organism evidence="1 2">
    <name type="scientific">Alkalicella caledoniensis</name>
    <dbReference type="NCBI Taxonomy" id="2731377"/>
    <lineage>
        <taxon>Bacteria</taxon>
        <taxon>Bacillati</taxon>
        <taxon>Bacillota</taxon>
        <taxon>Clostridia</taxon>
        <taxon>Eubacteriales</taxon>
        <taxon>Proteinivoracaceae</taxon>
        <taxon>Alkalicella</taxon>
    </lineage>
</organism>
<dbReference type="AlphaFoldDB" id="A0A7G9W502"/>
<dbReference type="Proteomes" id="UP000516160">
    <property type="component" value="Chromosome"/>
</dbReference>
<evidence type="ECO:0000313" key="1">
    <source>
        <dbReference type="EMBL" id="QNO13764.1"/>
    </source>
</evidence>
<gene>
    <name evidence="1" type="ORF">HYG86_02805</name>
</gene>
<accession>A0A7G9W502</accession>
<sequence>METYLCKLNSVISAKIVLSNENEIIELHILADDNRHSKQISRDIQSLLISKFDMDIDHKRISIAQIKGEKVDLKDFRLKIGSIEFSTIEKRATVKVVLEKDDKVFEGVASGPNTSSNSLKLLGIASLKAVEQFVNCPNTFILEDIKTYNLAGKELIVVGITYLDSSSEQLLSGSAYVHRDIKEAVVKATLDAINRPMLKAL</sequence>
<protein>
    <submittedName>
        <fullName evidence="1">Uncharacterized protein</fullName>
    </submittedName>
</protein>
<reference evidence="1 2" key="1">
    <citation type="submission" date="2020-07" db="EMBL/GenBank/DDBJ databases">
        <title>Alkalicella. sp. LB2 genome.</title>
        <authorList>
            <person name="Postec A."/>
            <person name="Quemeneur M."/>
        </authorList>
    </citation>
    <scope>NUCLEOTIDE SEQUENCE [LARGE SCALE GENOMIC DNA]</scope>
    <source>
        <strain evidence="1 2">LB2</strain>
    </source>
</reference>
<evidence type="ECO:0000313" key="2">
    <source>
        <dbReference type="Proteomes" id="UP000516160"/>
    </source>
</evidence>